<evidence type="ECO:0000256" key="5">
    <source>
        <dbReference type="ARBA" id="ARBA00022984"/>
    </source>
</evidence>
<dbReference type="EMBL" id="FQVA01000004">
    <property type="protein sequence ID" value="SHF89318.1"/>
    <property type="molecule type" value="Genomic_DNA"/>
</dbReference>
<dbReference type="PROSITE" id="PS52029">
    <property type="entry name" value="LD_TPASE"/>
    <property type="match status" value="1"/>
</dbReference>
<keyword evidence="8" id="KW-0732">Signal</keyword>
<evidence type="ECO:0000256" key="2">
    <source>
        <dbReference type="ARBA" id="ARBA00005992"/>
    </source>
</evidence>
<comment type="pathway">
    <text evidence="1 7">Cell wall biogenesis; peptidoglycan biosynthesis.</text>
</comment>
<dbReference type="Proteomes" id="UP000184170">
    <property type="component" value="Unassembled WGS sequence"/>
</dbReference>
<keyword evidence="5 7" id="KW-0573">Peptidoglycan synthesis</keyword>
<accession>A0A1M5FD06</accession>
<evidence type="ECO:0000256" key="3">
    <source>
        <dbReference type="ARBA" id="ARBA00022679"/>
    </source>
</evidence>
<comment type="similarity">
    <text evidence="2">Belongs to the YkuD family.</text>
</comment>
<feature type="domain" description="L,D-TPase catalytic" evidence="9">
    <location>
        <begin position="99"/>
        <end position="235"/>
    </location>
</feature>
<feature type="chain" id="PRO_5013245813" evidence="8">
    <location>
        <begin position="32"/>
        <end position="236"/>
    </location>
</feature>
<dbReference type="CDD" id="cd16913">
    <property type="entry name" value="YkuD_like"/>
    <property type="match status" value="1"/>
</dbReference>
<dbReference type="UniPathway" id="UPA00219"/>
<dbReference type="GO" id="GO:0005576">
    <property type="term" value="C:extracellular region"/>
    <property type="evidence" value="ECO:0007669"/>
    <property type="project" value="TreeGrafter"/>
</dbReference>
<evidence type="ECO:0000256" key="7">
    <source>
        <dbReference type="PROSITE-ProRule" id="PRU01373"/>
    </source>
</evidence>
<evidence type="ECO:0000256" key="6">
    <source>
        <dbReference type="ARBA" id="ARBA00023316"/>
    </source>
</evidence>
<keyword evidence="4 7" id="KW-0133">Cell shape</keyword>
<dbReference type="InterPro" id="IPR050979">
    <property type="entry name" value="LD-transpeptidase"/>
</dbReference>
<dbReference type="STRING" id="494016.SAMN04487965_2877"/>
<feature type="active site" description="Nucleophile" evidence="7">
    <location>
        <position position="211"/>
    </location>
</feature>
<sequence>MQSRFSLFKGSSLAALLVLGSASLVTQEAEGADYRDPNNLPPHVRSYYNNSRSQYNQYNPYSRQTYNSRYYSRSPYAGSGAQQYTGRSWWRPDVIGGTPRIVIDLSEQTAYFYKGGNLAGVSPVSTGKAGHKTPTGNFRISEMKYNHRSNLYGHYVSRNGYVLRSNVDVRRHRRPPGSVFRGASMDFMMRINGAVTMHAGYVPGYPASHGCIRLPWHMAKIFFSNATVGTKVSVVP</sequence>
<proteinExistence type="inferred from homology"/>
<dbReference type="InterPro" id="IPR038063">
    <property type="entry name" value="Transpep_catalytic_dom"/>
</dbReference>
<dbReference type="InterPro" id="IPR005490">
    <property type="entry name" value="LD_TPept_cat_dom"/>
</dbReference>
<gene>
    <name evidence="10" type="ORF">SAMN04487965_2877</name>
</gene>
<dbReference type="Pfam" id="PF03734">
    <property type="entry name" value="YkuD"/>
    <property type="match status" value="1"/>
</dbReference>
<dbReference type="GO" id="GO:0008360">
    <property type="term" value="P:regulation of cell shape"/>
    <property type="evidence" value="ECO:0007669"/>
    <property type="project" value="UniProtKB-UniRule"/>
</dbReference>
<evidence type="ECO:0000259" key="9">
    <source>
        <dbReference type="PROSITE" id="PS52029"/>
    </source>
</evidence>
<dbReference type="RefSeq" id="WP_234995006.1">
    <property type="nucleotide sequence ID" value="NZ_FQVA01000004.1"/>
</dbReference>
<feature type="signal peptide" evidence="8">
    <location>
        <begin position="1"/>
        <end position="31"/>
    </location>
</feature>
<evidence type="ECO:0000256" key="4">
    <source>
        <dbReference type="ARBA" id="ARBA00022960"/>
    </source>
</evidence>
<protein>
    <submittedName>
        <fullName evidence="10">L,D-transpeptidase catalytic domain</fullName>
    </submittedName>
</protein>
<feature type="active site" description="Proton donor/acceptor" evidence="7">
    <location>
        <position position="198"/>
    </location>
</feature>
<keyword evidence="3" id="KW-0808">Transferase</keyword>
<dbReference type="AlphaFoldDB" id="A0A1M5FD06"/>
<reference evidence="11" key="1">
    <citation type="submission" date="2016-11" db="EMBL/GenBank/DDBJ databases">
        <authorList>
            <person name="Varghese N."/>
            <person name="Submissions S."/>
        </authorList>
    </citation>
    <scope>NUCLEOTIDE SEQUENCE [LARGE SCALE GENOMIC DNA]</scope>
    <source>
        <strain evidence="11">CGMCC 1.7063</strain>
    </source>
</reference>
<evidence type="ECO:0000256" key="1">
    <source>
        <dbReference type="ARBA" id="ARBA00004752"/>
    </source>
</evidence>
<dbReference type="PANTHER" id="PTHR30582:SF2">
    <property type="entry name" value="L,D-TRANSPEPTIDASE YCIB-RELATED"/>
    <property type="match status" value="1"/>
</dbReference>
<evidence type="ECO:0000256" key="8">
    <source>
        <dbReference type="SAM" id="SignalP"/>
    </source>
</evidence>
<dbReference type="SUPFAM" id="SSF141523">
    <property type="entry name" value="L,D-transpeptidase catalytic domain-like"/>
    <property type="match status" value="1"/>
</dbReference>
<organism evidence="10 11">
    <name type="scientific">Microbulbifer donghaiensis</name>
    <dbReference type="NCBI Taxonomy" id="494016"/>
    <lineage>
        <taxon>Bacteria</taxon>
        <taxon>Pseudomonadati</taxon>
        <taxon>Pseudomonadota</taxon>
        <taxon>Gammaproteobacteria</taxon>
        <taxon>Cellvibrionales</taxon>
        <taxon>Microbulbiferaceae</taxon>
        <taxon>Microbulbifer</taxon>
    </lineage>
</organism>
<dbReference type="GO" id="GO:0018104">
    <property type="term" value="P:peptidoglycan-protein cross-linking"/>
    <property type="evidence" value="ECO:0007669"/>
    <property type="project" value="TreeGrafter"/>
</dbReference>
<evidence type="ECO:0000313" key="10">
    <source>
        <dbReference type="EMBL" id="SHF89318.1"/>
    </source>
</evidence>
<evidence type="ECO:0000313" key="11">
    <source>
        <dbReference type="Proteomes" id="UP000184170"/>
    </source>
</evidence>
<dbReference type="GO" id="GO:0016740">
    <property type="term" value="F:transferase activity"/>
    <property type="evidence" value="ECO:0007669"/>
    <property type="project" value="UniProtKB-KW"/>
</dbReference>
<name>A0A1M5FD06_9GAMM</name>
<dbReference type="Gene3D" id="2.40.440.10">
    <property type="entry name" value="L,D-transpeptidase catalytic domain-like"/>
    <property type="match status" value="1"/>
</dbReference>
<keyword evidence="11" id="KW-1185">Reference proteome</keyword>
<dbReference type="GO" id="GO:0071555">
    <property type="term" value="P:cell wall organization"/>
    <property type="evidence" value="ECO:0007669"/>
    <property type="project" value="UniProtKB-UniRule"/>
</dbReference>
<dbReference type="GO" id="GO:0071972">
    <property type="term" value="F:peptidoglycan L,D-transpeptidase activity"/>
    <property type="evidence" value="ECO:0007669"/>
    <property type="project" value="TreeGrafter"/>
</dbReference>
<dbReference type="PANTHER" id="PTHR30582">
    <property type="entry name" value="L,D-TRANSPEPTIDASE"/>
    <property type="match status" value="1"/>
</dbReference>
<keyword evidence="6 7" id="KW-0961">Cell wall biogenesis/degradation</keyword>